<keyword evidence="5 7" id="KW-1133">Transmembrane helix</keyword>
<proteinExistence type="inferred from homology"/>
<comment type="caution">
    <text evidence="8">The sequence shown here is derived from an EMBL/GenBank/DDBJ whole genome shotgun (WGS) entry which is preliminary data.</text>
</comment>
<reference evidence="8 9" key="1">
    <citation type="submission" date="2024-11" db="EMBL/GenBank/DDBJ databases">
        <title>Adaptive evolution of stress response genes in parasites aligns with host niche diversity.</title>
        <authorList>
            <person name="Hahn C."/>
            <person name="Resl P."/>
        </authorList>
    </citation>
    <scope>NUCLEOTIDE SEQUENCE [LARGE SCALE GENOMIC DNA]</scope>
    <source>
        <strain evidence="8">EGGRZ-B1_66</strain>
        <tissue evidence="8">Body</tissue>
    </source>
</reference>
<sequence>MDCHAEEVQATKPKTITVLNSNLLAYVAGLGYGLMGQAMQVIKMNSSIWGPGTLQAPLEGKWFFLVSSLQSSSFALMQIVWSLLLSQALGSRKYLRMCLIYFVRTALCCCVSLLFISLPTVLRRPS</sequence>
<comment type="subcellular location">
    <subcellularLocation>
        <location evidence="1">Membrane</location>
        <topology evidence="1">Multi-pass membrane protein</topology>
    </subcellularLocation>
</comment>
<dbReference type="Proteomes" id="UP001626550">
    <property type="component" value="Unassembled WGS sequence"/>
</dbReference>
<dbReference type="GO" id="GO:0007219">
    <property type="term" value="P:Notch signaling pathway"/>
    <property type="evidence" value="ECO:0007669"/>
    <property type="project" value="UniProtKB-KW"/>
</dbReference>
<evidence type="ECO:0000256" key="7">
    <source>
        <dbReference type="SAM" id="Phobius"/>
    </source>
</evidence>
<feature type="transmembrane region" description="Helical" evidence="7">
    <location>
        <begin position="62"/>
        <end position="86"/>
    </location>
</feature>
<evidence type="ECO:0000313" key="9">
    <source>
        <dbReference type="Proteomes" id="UP001626550"/>
    </source>
</evidence>
<feature type="transmembrane region" description="Helical" evidence="7">
    <location>
        <begin position="23"/>
        <end position="42"/>
    </location>
</feature>
<evidence type="ECO:0000256" key="4">
    <source>
        <dbReference type="ARBA" id="ARBA00022976"/>
    </source>
</evidence>
<dbReference type="InterPro" id="IPR009294">
    <property type="entry name" value="Aph-1"/>
</dbReference>
<protein>
    <submittedName>
        <fullName evidence="8">Gamma secretase complex protein</fullName>
    </submittedName>
</protein>
<evidence type="ECO:0000256" key="6">
    <source>
        <dbReference type="ARBA" id="ARBA00023136"/>
    </source>
</evidence>
<feature type="transmembrane region" description="Helical" evidence="7">
    <location>
        <begin position="98"/>
        <end position="118"/>
    </location>
</feature>
<organism evidence="8 9">
    <name type="scientific">Cichlidogyrus casuarinus</name>
    <dbReference type="NCBI Taxonomy" id="1844966"/>
    <lineage>
        <taxon>Eukaryota</taxon>
        <taxon>Metazoa</taxon>
        <taxon>Spiralia</taxon>
        <taxon>Lophotrochozoa</taxon>
        <taxon>Platyhelminthes</taxon>
        <taxon>Monogenea</taxon>
        <taxon>Monopisthocotylea</taxon>
        <taxon>Dactylogyridea</taxon>
        <taxon>Ancyrocephalidae</taxon>
        <taxon>Cichlidogyrus</taxon>
    </lineage>
</organism>
<dbReference type="GO" id="GO:0016020">
    <property type="term" value="C:membrane"/>
    <property type="evidence" value="ECO:0007669"/>
    <property type="project" value="UniProtKB-SubCell"/>
</dbReference>
<keyword evidence="6 7" id="KW-0472">Membrane</keyword>
<keyword evidence="4" id="KW-0914">Notch signaling pathway</keyword>
<evidence type="ECO:0000256" key="2">
    <source>
        <dbReference type="ARBA" id="ARBA00005577"/>
    </source>
</evidence>
<evidence type="ECO:0000256" key="3">
    <source>
        <dbReference type="ARBA" id="ARBA00022692"/>
    </source>
</evidence>
<accession>A0ABD2QM00</accession>
<comment type="similarity">
    <text evidence="2">Belongs to the APH-1 family.</text>
</comment>
<evidence type="ECO:0000256" key="1">
    <source>
        <dbReference type="ARBA" id="ARBA00004141"/>
    </source>
</evidence>
<keyword evidence="9" id="KW-1185">Reference proteome</keyword>
<dbReference type="Pfam" id="PF06105">
    <property type="entry name" value="Aph-1"/>
    <property type="match status" value="1"/>
</dbReference>
<dbReference type="AlphaFoldDB" id="A0ABD2QM00"/>
<evidence type="ECO:0000256" key="5">
    <source>
        <dbReference type="ARBA" id="ARBA00022989"/>
    </source>
</evidence>
<dbReference type="EMBL" id="JBJKFK010000071">
    <property type="protein sequence ID" value="KAL3320167.1"/>
    <property type="molecule type" value="Genomic_DNA"/>
</dbReference>
<name>A0ABD2QM00_9PLAT</name>
<evidence type="ECO:0000313" key="8">
    <source>
        <dbReference type="EMBL" id="KAL3320167.1"/>
    </source>
</evidence>
<dbReference type="PANTHER" id="PTHR12889">
    <property type="entry name" value="GAMMA-SECRETASE SUBUNIT APH-1"/>
    <property type="match status" value="1"/>
</dbReference>
<keyword evidence="3 7" id="KW-0812">Transmembrane</keyword>
<gene>
    <name evidence="8" type="primary">APH-1</name>
    <name evidence="8" type="ORF">Ciccas_001135</name>
</gene>